<protein>
    <submittedName>
        <fullName evidence="2">Uncharacterized protein</fullName>
    </submittedName>
</protein>
<evidence type="ECO:0000256" key="1">
    <source>
        <dbReference type="SAM" id="MobiDB-lite"/>
    </source>
</evidence>
<evidence type="ECO:0000313" key="2">
    <source>
        <dbReference type="EMBL" id="RAW61703.1"/>
    </source>
</evidence>
<gene>
    <name evidence="2" type="ORF">C4N22_03255</name>
</gene>
<dbReference type="AlphaFoldDB" id="A0A329UKR3"/>
<reference evidence="2 3" key="1">
    <citation type="submission" date="2018-02" db="EMBL/GenBank/DDBJ databases">
        <title>Complete genome sequencing of Faecalibacterium prausnitzii strains isolated from the human gut.</title>
        <authorList>
            <person name="Fitzgerald B.C."/>
            <person name="Shkoporov A.N."/>
            <person name="Ross P.R."/>
            <person name="Hill C."/>
        </authorList>
    </citation>
    <scope>NUCLEOTIDE SEQUENCE [LARGE SCALE GENOMIC DNA]</scope>
    <source>
        <strain evidence="2 3">APC923/61-1</strain>
    </source>
</reference>
<evidence type="ECO:0000313" key="3">
    <source>
        <dbReference type="Proteomes" id="UP000250583"/>
    </source>
</evidence>
<feature type="region of interest" description="Disordered" evidence="1">
    <location>
        <begin position="51"/>
        <end position="72"/>
    </location>
</feature>
<proteinExistence type="predicted"/>
<sequence length="72" mass="8251">MTIVARWLLLISGPRVRVPGGAPQQQNPNFFPIGERFGFFVFFGKQNESPASIEKRPRPYHKKARQTTVRVP</sequence>
<comment type="caution">
    <text evidence="2">The sequence shown here is derived from an EMBL/GenBank/DDBJ whole genome shotgun (WGS) entry which is preliminary data.</text>
</comment>
<organism evidence="2 3">
    <name type="scientific">Faecalibacterium prausnitzii</name>
    <dbReference type="NCBI Taxonomy" id="853"/>
    <lineage>
        <taxon>Bacteria</taxon>
        <taxon>Bacillati</taxon>
        <taxon>Bacillota</taxon>
        <taxon>Clostridia</taxon>
        <taxon>Eubacteriales</taxon>
        <taxon>Oscillospiraceae</taxon>
        <taxon>Faecalibacterium</taxon>
    </lineage>
</organism>
<dbReference type="Proteomes" id="UP000250583">
    <property type="component" value="Unassembled WGS sequence"/>
</dbReference>
<dbReference type="EMBL" id="PRLE01000001">
    <property type="protein sequence ID" value="RAW61703.1"/>
    <property type="molecule type" value="Genomic_DNA"/>
</dbReference>
<name>A0A329UKR3_9FIRM</name>
<accession>A0A329UKR3</accession>